<organism evidence="2 3">
    <name type="scientific">Actinomadura graeca</name>
    <dbReference type="NCBI Taxonomy" id="2750812"/>
    <lineage>
        <taxon>Bacteria</taxon>
        <taxon>Bacillati</taxon>
        <taxon>Actinomycetota</taxon>
        <taxon>Actinomycetes</taxon>
        <taxon>Streptosporangiales</taxon>
        <taxon>Thermomonosporaceae</taxon>
        <taxon>Actinomadura</taxon>
    </lineage>
</organism>
<dbReference type="PANTHER" id="PTHR33993">
    <property type="entry name" value="GLYOXALASE-RELATED"/>
    <property type="match status" value="1"/>
</dbReference>
<keyword evidence="3" id="KW-1185">Reference proteome</keyword>
<sequence>MPEVTRYSAGAPCWVDLASPDVEATKDFYRGLFGWSSYTLTVDTFGDYEIFTLGGLQGPEVAAMRTLLDSTEEPSWTCYFKTDDARESVFTVLAAGGQEQAEPRNVAQLGRMAQFADPRGADFGVWEPFEFHGAELWDEPSTVAYVELVAPDVEVARRFYGEVFGWEFEDRPYYRAGGEEVPTGYTLWKIGDQPVAGMIPMDEFWPADHPTHWMPYFAVADTDASAARAVDLGARLRIPPTSVPDARLAVLNDPVGARLALVTPHRVL</sequence>
<evidence type="ECO:0000313" key="2">
    <source>
        <dbReference type="EMBL" id="QXJ22251.1"/>
    </source>
</evidence>
<evidence type="ECO:0000313" key="3">
    <source>
        <dbReference type="Proteomes" id="UP001049518"/>
    </source>
</evidence>
<dbReference type="CDD" id="cd07247">
    <property type="entry name" value="SgaA_N_like"/>
    <property type="match status" value="2"/>
</dbReference>
<dbReference type="InterPro" id="IPR041581">
    <property type="entry name" value="Glyoxalase_6"/>
</dbReference>
<feature type="domain" description="VOC" evidence="1">
    <location>
        <begin position="11"/>
        <end position="128"/>
    </location>
</feature>
<proteinExistence type="predicted"/>
<accession>A0ABX8QTV4</accession>
<dbReference type="RefSeq" id="WP_231335469.1">
    <property type="nucleotide sequence ID" value="NZ_CP059572.1"/>
</dbReference>
<dbReference type="SUPFAM" id="SSF54593">
    <property type="entry name" value="Glyoxalase/Bleomycin resistance protein/Dihydroxybiphenyl dioxygenase"/>
    <property type="match status" value="2"/>
</dbReference>
<dbReference type="Proteomes" id="UP001049518">
    <property type="component" value="Chromosome"/>
</dbReference>
<name>A0ABX8QTV4_9ACTN</name>
<dbReference type="PANTHER" id="PTHR33993:SF10">
    <property type="entry name" value="CONSERVED PROTEIN"/>
    <property type="match status" value="1"/>
</dbReference>
<dbReference type="InterPro" id="IPR029068">
    <property type="entry name" value="Glyas_Bleomycin-R_OHBP_Dase"/>
</dbReference>
<dbReference type="Pfam" id="PF18029">
    <property type="entry name" value="Glyoxalase_6"/>
    <property type="match status" value="1"/>
</dbReference>
<gene>
    <name evidence="2" type="ORF">AGRA3207_003225</name>
</gene>
<dbReference type="EMBL" id="CP059572">
    <property type="protein sequence ID" value="QXJ22251.1"/>
    <property type="molecule type" value="Genomic_DNA"/>
</dbReference>
<protein>
    <submittedName>
        <fullName evidence="2">VOC family protein</fullName>
    </submittedName>
</protein>
<dbReference type="Gene3D" id="3.10.180.10">
    <property type="entry name" value="2,3-Dihydroxybiphenyl 1,2-Dioxygenase, domain 1"/>
    <property type="match status" value="2"/>
</dbReference>
<evidence type="ECO:0000259" key="1">
    <source>
        <dbReference type="PROSITE" id="PS51819"/>
    </source>
</evidence>
<dbReference type="InterPro" id="IPR037523">
    <property type="entry name" value="VOC_core"/>
</dbReference>
<dbReference type="InterPro" id="IPR052164">
    <property type="entry name" value="Anthracycline_SecMetBiosynth"/>
</dbReference>
<reference evidence="2" key="1">
    <citation type="submission" date="2020-07" db="EMBL/GenBank/DDBJ databases">
        <authorList>
            <person name="Tarantini F.S."/>
            <person name="Hong K.W."/>
            <person name="Chan K.G."/>
        </authorList>
    </citation>
    <scope>NUCLEOTIDE SEQUENCE</scope>
    <source>
        <strain evidence="2">32-07</strain>
    </source>
</reference>
<dbReference type="PROSITE" id="PS51819">
    <property type="entry name" value="VOC"/>
    <property type="match status" value="2"/>
</dbReference>
<feature type="domain" description="VOC" evidence="1">
    <location>
        <begin position="142"/>
        <end position="264"/>
    </location>
</feature>